<gene>
    <name evidence="2" type="ORF">TsFJ059_008113</name>
</gene>
<comment type="caution">
    <text evidence="2">The sequence shown here is derived from an EMBL/GenBank/DDBJ whole genome shotgun (WGS) entry which is preliminary data.</text>
</comment>
<evidence type="ECO:0000256" key="1">
    <source>
        <dbReference type="SAM" id="MobiDB-lite"/>
    </source>
</evidence>
<sequence>MPTNASAQSKDLFLAKTKDSKDTVLTAAKKTVAEAKAYMARKAMEDQRMSGPAPRDDEQDLAGEEDSDSSSSEVEVLWHKKRQPSPVNREDDPSSAAKRPRPSSSGKPFDITTVSSGMK</sequence>
<dbReference type="AlphaFoldDB" id="A0A9P8H9N8"/>
<feature type="compositionally biased region" description="Low complexity" evidence="1">
    <location>
        <begin position="94"/>
        <end position="105"/>
    </location>
</feature>
<keyword evidence="3" id="KW-1185">Reference proteome</keyword>
<proteinExistence type="predicted"/>
<evidence type="ECO:0000313" key="3">
    <source>
        <dbReference type="Proteomes" id="UP000826573"/>
    </source>
</evidence>
<dbReference type="EMBL" id="JAIMJC010000006">
    <property type="protein sequence ID" value="KAH0523060.1"/>
    <property type="molecule type" value="Genomic_DNA"/>
</dbReference>
<protein>
    <submittedName>
        <fullName evidence="2">Uncharacterized protein</fullName>
    </submittedName>
</protein>
<accession>A0A9P8H9N8</accession>
<evidence type="ECO:0000313" key="2">
    <source>
        <dbReference type="EMBL" id="KAH0523060.1"/>
    </source>
</evidence>
<feature type="region of interest" description="Disordered" evidence="1">
    <location>
        <begin position="1"/>
        <end position="22"/>
    </location>
</feature>
<feature type="compositionally biased region" description="Acidic residues" evidence="1">
    <location>
        <begin position="57"/>
        <end position="68"/>
    </location>
</feature>
<reference evidence="2 3" key="1">
    <citation type="submission" date="2021-08" db="EMBL/GenBank/DDBJ databases">
        <title>The highly contiguous genome resource for Trichoderma semiorbis FJ059, a fungal antagonistic to plant pathogens.</title>
        <authorList>
            <person name="Liu T."/>
        </authorList>
    </citation>
    <scope>NUCLEOTIDE SEQUENCE [LARGE SCALE GENOMIC DNA]</scope>
    <source>
        <strain evidence="2 3">FJ059</strain>
    </source>
</reference>
<organism evidence="2 3">
    <name type="scientific">Trichoderma semiorbis</name>
    <dbReference type="NCBI Taxonomy" id="1491008"/>
    <lineage>
        <taxon>Eukaryota</taxon>
        <taxon>Fungi</taxon>
        <taxon>Dikarya</taxon>
        <taxon>Ascomycota</taxon>
        <taxon>Pezizomycotina</taxon>
        <taxon>Sordariomycetes</taxon>
        <taxon>Hypocreomycetidae</taxon>
        <taxon>Hypocreales</taxon>
        <taxon>Hypocreaceae</taxon>
        <taxon>Trichoderma</taxon>
    </lineage>
</organism>
<name>A0A9P8H9N8_9HYPO</name>
<dbReference type="Proteomes" id="UP000826573">
    <property type="component" value="Unassembled WGS sequence"/>
</dbReference>
<feature type="region of interest" description="Disordered" evidence="1">
    <location>
        <begin position="42"/>
        <end position="119"/>
    </location>
</feature>